<evidence type="ECO:0000259" key="2">
    <source>
        <dbReference type="Pfam" id="PF08385"/>
    </source>
</evidence>
<dbReference type="InterPro" id="IPR026983">
    <property type="entry name" value="DHC"/>
</dbReference>
<dbReference type="Gene3D" id="1.10.287.2620">
    <property type="match status" value="1"/>
</dbReference>
<dbReference type="PANTHER" id="PTHR46532:SF4">
    <property type="entry name" value="AAA+ ATPASE DOMAIN-CONTAINING PROTEIN"/>
    <property type="match status" value="1"/>
</dbReference>
<evidence type="ECO:0000259" key="3">
    <source>
        <dbReference type="Pfam" id="PF08393"/>
    </source>
</evidence>
<dbReference type="GO" id="GO:0045505">
    <property type="term" value="F:dynein intermediate chain binding"/>
    <property type="evidence" value="ECO:0007669"/>
    <property type="project" value="InterPro"/>
</dbReference>
<dbReference type="STRING" id="7102.A0A2A4IX12"/>
<evidence type="ECO:0008006" key="6">
    <source>
        <dbReference type="Google" id="ProtNLM"/>
    </source>
</evidence>
<comment type="similarity">
    <text evidence="1">Belongs to the dynein heavy chain family.</text>
</comment>
<dbReference type="InterPro" id="IPR013594">
    <property type="entry name" value="Dynein_heavy_tail"/>
</dbReference>
<dbReference type="InterPro" id="IPR013602">
    <property type="entry name" value="Dynein_heavy_linker"/>
</dbReference>
<evidence type="ECO:0000259" key="4">
    <source>
        <dbReference type="Pfam" id="PF25007"/>
    </source>
</evidence>
<dbReference type="EMBL" id="NWSH01005052">
    <property type="protein sequence ID" value="PCG64477.1"/>
    <property type="molecule type" value="Genomic_DNA"/>
</dbReference>
<sequence>MHNMTETVESVCAHPVLRSLPASADMMRKYSNTRSLIHNYQETMKAVWMNQNLWDVDDSLNNTLLRIDDSGCVVVNLDHTVRLLIRESDCLVKMGIDLPIVCHSLYAKKNYFTLVNDSLQFLLEDYLRTVRRVKLEVRPLFLPQVVRLSSLLLPGLKYVCWTSDDWREFIERANAAIKSFDVLVTRVHDIYTNRIIYMLSGMQDVTLITLPEETPWSVEEFIENVETGCRNACVELNRKSLMVEEAVEEVLDLVKKAAQQIKPTEINPDFEFLIAEDDSQAGSGATSTVNDSSSSGQQDWSAVWECFESPHRLLSMPAGGLSKSMQEMVKNAVSEMRRYYSRKVVDVLIKVTRKTLDVIIKQFTADINAVEDSQKKPIFLLHASLMIPNVSVTPTLDDIQEVLLLAGKHISGLSKGVAQWTGGKTSRVSWKKIARPSSNPLLDVVTKHDEQVQSVTAPPPAQKSMKMVDMAKMKRKKHYRLESEEKPQFPFQQKNFYSYVMENKEIVKTLTLLSMCSANVKTEVNTLVKRWRPYHYLWKCEKTLRQLLAWNLNDFELSLKRHSELEAKLELEPDVLIIGNCLAVSTEKLKLGLTTELKNGTHRISQAMRKKYKREMDYVYAIMNDLERKLERPIRDLDDVRTVMETLKKIREQEVDMELRIDPVEEAFNIITRYELPVSKEDLEQVDNLRYTWQQLQARALASHFSLLKMQPQLEEDLNSNLDRFREDNSEYVHEYRYAGPMQPGLSPREASDRLILFQNRFDGMWRKLQTYQNGEELFGLPHTEYPELAQIRKELNLLQKLYKLYNDVIDRVSSYYDIPWGEVNIEEINNELMEFQNRCRKLPKGLKEWPAFFALKKTIDDFNDMCPLLELMANKAMKPRHWQRIMEVTKYIFELDNEDFCLKNILEAPLLPNKEDIEATRLAESQEYQRFGNAERAN</sequence>
<dbReference type="AlphaFoldDB" id="A0A2A4IX12"/>
<organism evidence="5">
    <name type="scientific">Heliothis virescens</name>
    <name type="common">Tobacco budworm moth</name>
    <dbReference type="NCBI Taxonomy" id="7102"/>
    <lineage>
        <taxon>Eukaryota</taxon>
        <taxon>Metazoa</taxon>
        <taxon>Ecdysozoa</taxon>
        <taxon>Arthropoda</taxon>
        <taxon>Hexapoda</taxon>
        <taxon>Insecta</taxon>
        <taxon>Pterygota</taxon>
        <taxon>Neoptera</taxon>
        <taxon>Endopterygota</taxon>
        <taxon>Lepidoptera</taxon>
        <taxon>Glossata</taxon>
        <taxon>Ditrysia</taxon>
        <taxon>Noctuoidea</taxon>
        <taxon>Noctuidae</taxon>
        <taxon>Heliothinae</taxon>
        <taxon>Heliothis</taxon>
    </lineage>
</organism>
<dbReference type="Pfam" id="PF08385">
    <property type="entry name" value="DHC_N1"/>
    <property type="match status" value="1"/>
</dbReference>
<dbReference type="PANTHER" id="PTHR46532">
    <property type="entry name" value="MALE FERTILITY FACTOR KL5"/>
    <property type="match status" value="1"/>
</dbReference>
<gene>
    <name evidence="5" type="ORF">B5V51_10592</name>
</gene>
<feature type="domain" description="Dynein heavy chain tail" evidence="2">
    <location>
        <begin position="4"/>
        <end position="169"/>
    </location>
</feature>
<evidence type="ECO:0000313" key="5">
    <source>
        <dbReference type="EMBL" id="PCG64477.1"/>
    </source>
</evidence>
<comment type="caution">
    <text evidence="5">The sequence shown here is derived from an EMBL/GenBank/DDBJ whole genome shotgun (WGS) entry which is preliminary data.</text>
</comment>
<feature type="domain" description="Dynein axonemal heavy chain 2/5/8 coiled-coil" evidence="4">
    <location>
        <begin position="603"/>
        <end position="698"/>
    </location>
</feature>
<feature type="domain" description="Dynein heavy chain linker" evidence="3">
    <location>
        <begin position="789"/>
        <end position="922"/>
    </location>
</feature>
<dbReference type="Pfam" id="PF08393">
    <property type="entry name" value="DHC_N2"/>
    <property type="match status" value="1"/>
</dbReference>
<proteinExistence type="inferred from homology"/>
<dbReference type="GO" id="GO:0005858">
    <property type="term" value="C:axonemal dynein complex"/>
    <property type="evidence" value="ECO:0007669"/>
    <property type="project" value="TreeGrafter"/>
</dbReference>
<dbReference type="GO" id="GO:0007018">
    <property type="term" value="P:microtubule-based movement"/>
    <property type="evidence" value="ECO:0007669"/>
    <property type="project" value="InterPro"/>
</dbReference>
<dbReference type="Pfam" id="PF25007">
    <property type="entry name" value="DYH2-5-8_CC"/>
    <property type="match status" value="1"/>
</dbReference>
<evidence type="ECO:0000256" key="1">
    <source>
        <dbReference type="ARBA" id="ARBA00008887"/>
    </source>
</evidence>
<name>A0A2A4IX12_HELVI</name>
<accession>A0A2A4IX12</accession>
<dbReference type="InterPro" id="IPR056759">
    <property type="entry name" value="DYH2-5-8_CC"/>
</dbReference>
<protein>
    <recommendedName>
        <fullName evidence="6">Dynein heavy chain linker domain-containing protein</fullName>
    </recommendedName>
</protein>
<reference evidence="5" key="1">
    <citation type="submission" date="2017-09" db="EMBL/GenBank/DDBJ databases">
        <title>Contemporary evolution of a Lepidopteran species, Heliothis virescens, in response to modern agricultural practices.</title>
        <authorList>
            <person name="Fritz M.L."/>
            <person name="Deyonke A.M."/>
            <person name="Papanicolaou A."/>
            <person name="Micinski S."/>
            <person name="Westbrook J."/>
            <person name="Gould F."/>
        </authorList>
    </citation>
    <scope>NUCLEOTIDE SEQUENCE [LARGE SCALE GENOMIC DNA]</scope>
    <source>
        <strain evidence="5">HvINT-</strain>
        <tissue evidence="5">Whole body</tissue>
    </source>
</reference>
<dbReference type="GO" id="GO:0051959">
    <property type="term" value="F:dynein light intermediate chain binding"/>
    <property type="evidence" value="ECO:0007669"/>
    <property type="project" value="InterPro"/>
</dbReference>